<dbReference type="InterPro" id="IPR012338">
    <property type="entry name" value="Beta-lactam/transpept-like"/>
</dbReference>
<comment type="similarity">
    <text evidence="3">In the C-terminal section; belongs to the transpeptidase family.</text>
</comment>
<dbReference type="GO" id="GO:0071555">
    <property type="term" value="P:cell wall organization"/>
    <property type="evidence" value="ECO:0007669"/>
    <property type="project" value="UniProtKB-KW"/>
</dbReference>
<keyword evidence="15" id="KW-0511">Multifunctional enzyme</keyword>
<dbReference type="eggNOG" id="COG5009">
    <property type="taxonomic scope" value="Bacteria"/>
</dbReference>
<dbReference type="GO" id="GO:0008360">
    <property type="term" value="P:regulation of cell shape"/>
    <property type="evidence" value="ECO:0007669"/>
    <property type="project" value="UniProtKB-KW"/>
</dbReference>
<name>Q3A8L9_SYNC1</name>
<protein>
    <recommendedName>
        <fullName evidence="17">peptidoglycan glycosyltransferase</fullName>
        <ecNumber evidence="17">2.4.99.28</ecNumber>
    </recommendedName>
</protein>
<dbReference type="GO" id="GO:0006508">
    <property type="term" value="P:proteolysis"/>
    <property type="evidence" value="ECO:0007669"/>
    <property type="project" value="UniProtKB-KW"/>
</dbReference>
<keyword evidence="7" id="KW-0328">Glycosyltransferase</keyword>
<comment type="similarity">
    <text evidence="4">In the N-terminal section; belongs to the glycosyltransferase 51 family.</text>
</comment>
<evidence type="ECO:0000256" key="3">
    <source>
        <dbReference type="ARBA" id="ARBA00007090"/>
    </source>
</evidence>
<dbReference type="Gene3D" id="3.40.710.10">
    <property type="entry name" value="DD-peptidase/beta-lactamase superfamily"/>
    <property type="match status" value="2"/>
</dbReference>
<dbReference type="PANTHER" id="PTHR32282:SF27">
    <property type="entry name" value="PENICILLIN-BINDING PROTEIN 1A"/>
    <property type="match status" value="1"/>
</dbReference>
<evidence type="ECO:0000256" key="8">
    <source>
        <dbReference type="ARBA" id="ARBA00022679"/>
    </source>
</evidence>
<dbReference type="SUPFAM" id="SSF53955">
    <property type="entry name" value="Lysozyme-like"/>
    <property type="match status" value="1"/>
</dbReference>
<dbReference type="PROSITE" id="PS51257">
    <property type="entry name" value="PROKAR_LIPOPROTEIN"/>
    <property type="match status" value="1"/>
</dbReference>
<dbReference type="KEGG" id="pca:Pcar_0010"/>
<keyword evidence="10" id="KW-0378">Hydrolase</keyword>
<organism evidence="22 23">
    <name type="scientific">Syntrophotalea carbinolica (strain DSM 2380 / NBRC 103641 / GraBd1)</name>
    <name type="common">Pelobacter carbinolicus</name>
    <dbReference type="NCBI Taxonomy" id="338963"/>
    <lineage>
        <taxon>Bacteria</taxon>
        <taxon>Pseudomonadati</taxon>
        <taxon>Thermodesulfobacteriota</taxon>
        <taxon>Desulfuromonadia</taxon>
        <taxon>Desulfuromonadales</taxon>
        <taxon>Syntrophotaleaceae</taxon>
        <taxon>Syntrophotalea</taxon>
    </lineage>
</organism>
<dbReference type="GO" id="GO:0016020">
    <property type="term" value="C:membrane"/>
    <property type="evidence" value="ECO:0007669"/>
    <property type="project" value="UniProtKB-SubCell"/>
</dbReference>
<evidence type="ECO:0000256" key="16">
    <source>
        <dbReference type="ARBA" id="ARBA00023316"/>
    </source>
</evidence>
<evidence type="ECO:0000256" key="7">
    <source>
        <dbReference type="ARBA" id="ARBA00022676"/>
    </source>
</evidence>
<dbReference type="InterPro" id="IPR001460">
    <property type="entry name" value="PCN-bd_Tpept"/>
</dbReference>
<evidence type="ECO:0000256" key="11">
    <source>
        <dbReference type="ARBA" id="ARBA00022960"/>
    </source>
</evidence>
<evidence type="ECO:0000313" key="23">
    <source>
        <dbReference type="Proteomes" id="UP000002534"/>
    </source>
</evidence>
<keyword evidence="12" id="KW-0573">Peptidoglycan synthesis</keyword>
<keyword evidence="8" id="KW-0808">Transferase</keyword>
<dbReference type="AlphaFoldDB" id="Q3A8L9"/>
<keyword evidence="13" id="KW-1133">Transmembrane helix</keyword>
<evidence type="ECO:0000313" key="22">
    <source>
        <dbReference type="EMBL" id="ABA87273.1"/>
    </source>
</evidence>
<dbReference type="Gene3D" id="1.10.3810.10">
    <property type="entry name" value="Biosynthetic peptidoglycan transglycosylase-like"/>
    <property type="match status" value="1"/>
</dbReference>
<dbReference type="EMBL" id="CP000142">
    <property type="protein sequence ID" value="ABA87273.1"/>
    <property type="molecule type" value="Genomic_DNA"/>
</dbReference>
<dbReference type="EC" id="2.4.99.28" evidence="17"/>
<dbReference type="GO" id="GO:0030288">
    <property type="term" value="C:outer membrane-bounded periplasmic space"/>
    <property type="evidence" value="ECO:0007669"/>
    <property type="project" value="TreeGrafter"/>
</dbReference>
<evidence type="ECO:0000256" key="18">
    <source>
        <dbReference type="ARBA" id="ARBA00049902"/>
    </source>
</evidence>
<evidence type="ECO:0000256" key="19">
    <source>
        <dbReference type="ARBA" id="ARBA00060592"/>
    </source>
</evidence>
<evidence type="ECO:0000256" key="17">
    <source>
        <dbReference type="ARBA" id="ARBA00044770"/>
    </source>
</evidence>
<dbReference type="HOGENOM" id="CLU_006354_2_4_7"/>
<feature type="domain" description="Glycosyl transferase family 51" evidence="21">
    <location>
        <begin position="58"/>
        <end position="232"/>
    </location>
</feature>
<dbReference type="CAZy" id="GT51">
    <property type="family name" value="Glycosyltransferase Family 51"/>
</dbReference>
<feature type="domain" description="Penicillin-binding protein transpeptidase" evidence="20">
    <location>
        <begin position="435"/>
        <end position="694"/>
    </location>
</feature>
<evidence type="ECO:0000256" key="4">
    <source>
        <dbReference type="ARBA" id="ARBA00007739"/>
    </source>
</evidence>
<evidence type="ECO:0000256" key="9">
    <source>
        <dbReference type="ARBA" id="ARBA00022692"/>
    </source>
</evidence>
<evidence type="ECO:0000256" key="12">
    <source>
        <dbReference type="ARBA" id="ARBA00022984"/>
    </source>
</evidence>
<keyword evidence="5" id="KW-0121">Carboxypeptidase</keyword>
<keyword evidence="9" id="KW-0812">Transmembrane</keyword>
<evidence type="ECO:0000256" key="14">
    <source>
        <dbReference type="ARBA" id="ARBA00023136"/>
    </source>
</evidence>
<dbReference type="GO" id="GO:0008955">
    <property type="term" value="F:peptidoglycan glycosyltransferase activity"/>
    <property type="evidence" value="ECO:0007669"/>
    <property type="project" value="UniProtKB-EC"/>
</dbReference>
<dbReference type="InterPro" id="IPR001264">
    <property type="entry name" value="Glyco_trans_51"/>
</dbReference>
<keyword evidence="6" id="KW-0645">Protease</keyword>
<evidence type="ECO:0000256" key="1">
    <source>
        <dbReference type="ARBA" id="ARBA00004370"/>
    </source>
</evidence>
<dbReference type="GO" id="GO:0004180">
    <property type="term" value="F:carboxypeptidase activity"/>
    <property type="evidence" value="ECO:0007669"/>
    <property type="project" value="UniProtKB-KW"/>
</dbReference>
<dbReference type="GO" id="GO:0009252">
    <property type="term" value="P:peptidoglycan biosynthetic process"/>
    <property type="evidence" value="ECO:0007669"/>
    <property type="project" value="UniProtKB-UniPathway"/>
</dbReference>
<accession>Q3A8L9</accession>
<keyword evidence="14" id="KW-0472">Membrane</keyword>
<comment type="catalytic activity">
    <reaction evidence="18">
        <text>[GlcNAc-(1-&gt;4)-Mur2Ac(oyl-L-Ala-gamma-D-Glu-L-Lys-D-Ala-D-Ala)](n)-di-trans,octa-cis-undecaprenyl diphosphate + beta-D-GlcNAc-(1-&gt;4)-Mur2Ac(oyl-L-Ala-gamma-D-Glu-L-Lys-D-Ala-D-Ala)-di-trans,octa-cis-undecaprenyl diphosphate = [GlcNAc-(1-&gt;4)-Mur2Ac(oyl-L-Ala-gamma-D-Glu-L-Lys-D-Ala-D-Ala)](n+1)-di-trans,octa-cis-undecaprenyl diphosphate + di-trans,octa-cis-undecaprenyl diphosphate + H(+)</text>
        <dbReference type="Rhea" id="RHEA:23708"/>
        <dbReference type="Rhea" id="RHEA-COMP:9602"/>
        <dbReference type="Rhea" id="RHEA-COMP:9603"/>
        <dbReference type="ChEBI" id="CHEBI:15378"/>
        <dbReference type="ChEBI" id="CHEBI:58405"/>
        <dbReference type="ChEBI" id="CHEBI:60033"/>
        <dbReference type="ChEBI" id="CHEBI:78435"/>
        <dbReference type="EC" id="2.4.99.28"/>
    </reaction>
</comment>
<dbReference type="NCBIfam" id="TIGR02074">
    <property type="entry name" value="PBP_1a_fam"/>
    <property type="match status" value="1"/>
</dbReference>
<reference evidence="22 23" key="2">
    <citation type="journal article" date="2012" name="BMC Genomics">
        <title>The genome of Pelobacter carbinolicus reveals surprising metabolic capabilities and physiological features.</title>
        <authorList>
            <person name="Aklujkar M."/>
            <person name="Haveman S.A."/>
            <person name="Didonato R.Jr."/>
            <person name="Chertkov O."/>
            <person name="Han C.S."/>
            <person name="Land M.L."/>
            <person name="Brown P."/>
            <person name="Lovley D.R."/>
        </authorList>
    </citation>
    <scope>NUCLEOTIDE SEQUENCE [LARGE SCALE GENOMIC DNA]</scope>
    <source>
        <strain evidence="23">DSM 2380 / NBRC 103641 / GraBd1</strain>
    </source>
</reference>
<comment type="pathway">
    <text evidence="19">Glycan biosynthesis.</text>
</comment>
<evidence type="ECO:0000256" key="6">
    <source>
        <dbReference type="ARBA" id="ARBA00022670"/>
    </source>
</evidence>
<dbReference type="InterPro" id="IPR036950">
    <property type="entry name" value="PBP_transglycosylase"/>
</dbReference>
<sequence>MNIKRSIKIILWSCLGLFLAGCLALATAYGLVSASLPKVDTLADYRPPIITTIHSDDGTVISEFSKERRILVPIVRIPRQLIHAFVAAEDSHFFQHRGIDLMSILRAAIKNVMAGGIRQGGSTITQQVAKSLLLTPEKKFSRKFKEAILAWRMEQKLSKDDILFLYLNQIYLGHGAYGVQAAAENYFGKNVEQLSLAECAMLAGLPQAPSRYSPYRHFDRAKRRQAYVLSRMLEDGYITREQMEVATADNVAIHPRNNRQIPGAAYFTEQVRRYLEETYGSETLNTAGLKVYTTMDVGMQQAAQLAVQANLLRHDLRRGYRGPLRILDTEQEVAFLAEQETQFPQPPEKGSLVEGVLVGTRGHNAIVRIGSLTGTLPLNKGLANKLRVTRRGTSVKKVKERVISVPAGSVLQVKIEQSSDKNLLLSLYQEPAAQGAFIVLDPHSGGVKALVGGYDFTQSQFNRAIQAHRLPGSAFKPLIYAAALDKGYTPATIMLDTPIIYREQDEDGTEKEWKPKNYAESFTGVTTLRQALAHSYNVVTVKMLQDIGVGYAINYAKKLGIESPLNRDLTLALGSSAVSPMELATAYCVFANGGVRIKPVYITRIVDRNGRVLESTDPADFPAGPAADQKLIKQSPQRVISPETAYLVTNLLESVVQEGTGFRARALQRAIAGKTGTTNDQKDAWFVGYSPKLLAVSWVGYDKERSLGPRETGSRAAAPAWVDFMQTVLKDRPRHEFPVPDGIEFRPIDPATGLLIPEDSPNVTIEAFASGTAPTRYTLETQQPQAIDFFQLDMENN</sequence>
<comment type="subcellular location">
    <subcellularLocation>
        <location evidence="1">Membrane</location>
    </subcellularLocation>
</comment>
<gene>
    <name evidence="22" type="primary">mrcA</name>
    <name evidence="22" type="ordered locus">Pcar_0010</name>
</gene>
<dbReference type="Proteomes" id="UP000002534">
    <property type="component" value="Chromosome"/>
</dbReference>
<dbReference type="GO" id="GO:0008658">
    <property type="term" value="F:penicillin binding"/>
    <property type="evidence" value="ECO:0007669"/>
    <property type="project" value="InterPro"/>
</dbReference>
<keyword evidence="23" id="KW-1185">Reference proteome</keyword>
<dbReference type="UniPathway" id="UPA00219"/>
<dbReference type="InterPro" id="IPR023346">
    <property type="entry name" value="Lysozyme-like_dom_sf"/>
</dbReference>
<dbReference type="RefSeq" id="WP_011339655.1">
    <property type="nucleotide sequence ID" value="NC_007498.2"/>
</dbReference>
<evidence type="ECO:0000259" key="21">
    <source>
        <dbReference type="Pfam" id="PF00912"/>
    </source>
</evidence>
<evidence type="ECO:0000256" key="15">
    <source>
        <dbReference type="ARBA" id="ARBA00023268"/>
    </source>
</evidence>
<evidence type="ECO:0000256" key="13">
    <source>
        <dbReference type="ARBA" id="ARBA00022989"/>
    </source>
</evidence>
<dbReference type="Pfam" id="PF00905">
    <property type="entry name" value="Transpeptidase"/>
    <property type="match status" value="1"/>
</dbReference>
<dbReference type="SUPFAM" id="SSF56601">
    <property type="entry name" value="beta-lactamase/transpeptidase-like"/>
    <property type="match status" value="1"/>
</dbReference>
<comment type="pathway">
    <text evidence="2">Cell wall biogenesis; peptidoglycan biosynthesis.</text>
</comment>
<evidence type="ECO:0000259" key="20">
    <source>
        <dbReference type="Pfam" id="PF00905"/>
    </source>
</evidence>
<dbReference type="STRING" id="338963.Pcar_0010"/>
<dbReference type="InterPro" id="IPR050396">
    <property type="entry name" value="Glycosyltr_51/Transpeptidase"/>
</dbReference>
<dbReference type="Pfam" id="PF00912">
    <property type="entry name" value="Transgly"/>
    <property type="match status" value="1"/>
</dbReference>
<keyword evidence="11" id="KW-0133">Cell shape</keyword>
<proteinExistence type="inferred from homology"/>
<reference evidence="23" key="1">
    <citation type="submission" date="2005-10" db="EMBL/GenBank/DDBJ databases">
        <title>Complete sequence of Pelobacter carbinolicus DSM 2380.</title>
        <authorList>
            <person name="Copeland A."/>
            <person name="Lucas S."/>
            <person name="Lapidus A."/>
            <person name="Barry K."/>
            <person name="Detter J.C."/>
            <person name="Glavina T."/>
            <person name="Hammon N."/>
            <person name="Israni S."/>
            <person name="Pitluck S."/>
            <person name="Chertkov O."/>
            <person name="Schmutz J."/>
            <person name="Larimer F."/>
            <person name="Land M."/>
            <person name="Kyrpides N."/>
            <person name="Ivanova N."/>
            <person name="Richardson P."/>
        </authorList>
    </citation>
    <scope>NUCLEOTIDE SEQUENCE [LARGE SCALE GENOMIC DNA]</scope>
    <source>
        <strain evidence="23">DSM 2380 / NBRC 103641 / GraBd1</strain>
    </source>
</reference>
<dbReference type="OrthoDB" id="9766909at2"/>
<evidence type="ECO:0000256" key="2">
    <source>
        <dbReference type="ARBA" id="ARBA00004752"/>
    </source>
</evidence>
<evidence type="ECO:0000256" key="5">
    <source>
        <dbReference type="ARBA" id="ARBA00022645"/>
    </source>
</evidence>
<evidence type="ECO:0000256" key="10">
    <source>
        <dbReference type="ARBA" id="ARBA00022801"/>
    </source>
</evidence>
<dbReference type="PANTHER" id="PTHR32282">
    <property type="entry name" value="BINDING PROTEIN TRANSPEPTIDASE, PUTATIVE-RELATED"/>
    <property type="match status" value="1"/>
</dbReference>
<keyword evidence="16" id="KW-0961">Cell wall biogenesis/degradation</keyword>
<dbReference type="FunFam" id="1.10.3810.10:FF:000003">
    <property type="entry name" value="Penicillin-binding protein 1a"/>
    <property type="match status" value="1"/>
</dbReference>